<evidence type="ECO:0000313" key="9">
    <source>
        <dbReference type="EMBL" id="RZB41856.1"/>
    </source>
</evidence>
<evidence type="ECO:0000256" key="2">
    <source>
        <dbReference type="ARBA" id="ARBA00007163"/>
    </source>
</evidence>
<sequence length="343" mass="38511">MGTQKSNMFDAPFKYMVPEDKEIPDRPLPSHWTPSMQAYNTSGSTPTPFLNQQAAGSHMPLYMWVNQVNNTLLQSDALHDPRMLSSKPTVAGDAVLAFSEIVHRTFGEQNLNSIKKCARNLQPKSLITKESTENGSKSSIMKTNRDGVLCSEANGNKGSPDEDHITNDFPSTKKQHCNLMLENGDVGQNTSPHTQHNKGAGGCNEDSPKRLQLRQFSNTNNLPSHHSAASSTKLNQDLETGLDASDANAQLVNLEKDEIRRERKRQSNRESARRSRMRKEKECEELHKQMEMLKDENSVLTQRLKSLSEECLEICNENDAIEEELIKMYGPESIADLLLFKPT</sequence>
<dbReference type="GO" id="GO:0043565">
    <property type="term" value="F:sequence-specific DNA binding"/>
    <property type="evidence" value="ECO:0007669"/>
    <property type="project" value="InterPro"/>
</dbReference>
<dbReference type="PANTHER" id="PTHR45967:SF38">
    <property type="entry name" value="G-BOX-BINDING FACTOR 2"/>
    <property type="match status" value="1"/>
</dbReference>
<keyword evidence="3" id="KW-0805">Transcription regulation</keyword>
<dbReference type="Pfam" id="PF00170">
    <property type="entry name" value="bZIP_1"/>
    <property type="match status" value="1"/>
</dbReference>
<evidence type="ECO:0000256" key="1">
    <source>
        <dbReference type="ARBA" id="ARBA00004123"/>
    </source>
</evidence>
<comment type="subcellular location">
    <subcellularLocation>
        <location evidence="1">Nucleus</location>
    </subcellularLocation>
</comment>
<protein>
    <submittedName>
        <fullName evidence="9">G-box-binding factor 1 isoform B</fullName>
    </submittedName>
</protein>
<accession>A0A445EZB4</accession>
<dbReference type="InterPro" id="IPR004827">
    <property type="entry name" value="bZIP"/>
</dbReference>
<dbReference type="SUPFAM" id="SSF57959">
    <property type="entry name" value="Leucine zipper domain"/>
    <property type="match status" value="1"/>
</dbReference>
<feature type="region of interest" description="Disordered" evidence="7">
    <location>
        <begin position="128"/>
        <end position="208"/>
    </location>
</feature>
<dbReference type="Proteomes" id="UP000289340">
    <property type="component" value="Chromosome 20"/>
</dbReference>
<comment type="caution">
    <text evidence="9">The sequence shown here is derived from an EMBL/GenBank/DDBJ whole genome shotgun (WGS) entry which is preliminary data.</text>
</comment>
<feature type="compositionally biased region" description="Polar residues" evidence="7">
    <location>
        <begin position="128"/>
        <end position="142"/>
    </location>
</feature>
<evidence type="ECO:0000256" key="3">
    <source>
        <dbReference type="ARBA" id="ARBA00023015"/>
    </source>
</evidence>
<dbReference type="InterPro" id="IPR044827">
    <property type="entry name" value="GBF-like"/>
</dbReference>
<keyword evidence="6" id="KW-0539">Nucleus</keyword>
<feature type="domain" description="BZIP" evidence="8">
    <location>
        <begin position="258"/>
        <end position="310"/>
    </location>
</feature>
<dbReference type="InterPro" id="IPR046347">
    <property type="entry name" value="bZIP_sf"/>
</dbReference>
<evidence type="ECO:0000256" key="5">
    <source>
        <dbReference type="ARBA" id="ARBA00023163"/>
    </source>
</evidence>
<keyword evidence="10" id="KW-1185">Reference proteome</keyword>
<evidence type="ECO:0000313" key="10">
    <source>
        <dbReference type="Proteomes" id="UP000289340"/>
    </source>
</evidence>
<dbReference type="SMART" id="SM00338">
    <property type="entry name" value="BRLZ"/>
    <property type="match status" value="1"/>
</dbReference>
<dbReference type="AlphaFoldDB" id="A0A445EZB4"/>
<dbReference type="GO" id="GO:0003700">
    <property type="term" value="F:DNA-binding transcription factor activity"/>
    <property type="evidence" value="ECO:0007669"/>
    <property type="project" value="InterPro"/>
</dbReference>
<dbReference type="InterPro" id="IPR045314">
    <property type="entry name" value="bZIP_plant_GBF1"/>
</dbReference>
<keyword evidence="4" id="KW-0238">DNA-binding</keyword>
<gene>
    <name evidence="9" type="ORF">D0Y65_052739</name>
</gene>
<reference evidence="9 10" key="1">
    <citation type="submission" date="2018-09" db="EMBL/GenBank/DDBJ databases">
        <title>A high-quality reference genome of wild soybean provides a powerful tool to mine soybean genomes.</title>
        <authorList>
            <person name="Xie M."/>
            <person name="Chung C.Y.L."/>
            <person name="Li M.-W."/>
            <person name="Wong F.-L."/>
            <person name="Chan T.-F."/>
            <person name="Lam H.-M."/>
        </authorList>
    </citation>
    <scope>NUCLEOTIDE SEQUENCE [LARGE SCALE GENOMIC DNA]</scope>
    <source>
        <strain evidence="10">cv. W05</strain>
        <tissue evidence="9">Hypocotyl of etiolated seedlings</tissue>
    </source>
</reference>
<keyword evidence="5" id="KW-0804">Transcription</keyword>
<comment type="similarity">
    <text evidence="2">Belongs to the bZIP family.</text>
</comment>
<dbReference type="PROSITE" id="PS00036">
    <property type="entry name" value="BZIP_BASIC"/>
    <property type="match status" value="1"/>
</dbReference>
<dbReference type="GO" id="GO:0005634">
    <property type="term" value="C:nucleus"/>
    <property type="evidence" value="ECO:0007669"/>
    <property type="project" value="UniProtKB-SubCell"/>
</dbReference>
<proteinExistence type="inferred from homology"/>
<dbReference type="Gene3D" id="1.20.5.170">
    <property type="match status" value="1"/>
</dbReference>
<evidence type="ECO:0000259" key="8">
    <source>
        <dbReference type="PROSITE" id="PS50217"/>
    </source>
</evidence>
<evidence type="ECO:0000256" key="6">
    <source>
        <dbReference type="ARBA" id="ARBA00023242"/>
    </source>
</evidence>
<evidence type="ECO:0000256" key="4">
    <source>
        <dbReference type="ARBA" id="ARBA00023125"/>
    </source>
</evidence>
<name>A0A445EZB4_GLYSO</name>
<organism evidence="9 10">
    <name type="scientific">Glycine soja</name>
    <name type="common">Wild soybean</name>
    <dbReference type="NCBI Taxonomy" id="3848"/>
    <lineage>
        <taxon>Eukaryota</taxon>
        <taxon>Viridiplantae</taxon>
        <taxon>Streptophyta</taxon>
        <taxon>Embryophyta</taxon>
        <taxon>Tracheophyta</taxon>
        <taxon>Spermatophyta</taxon>
        <taxon>Magnoliopsida</taxon>
        <taxon>eudicotyledons</taxon>
        <taxon>Gunneridae</taxon>
        <taxon>Pentapetalae</taxon>
        <taxon>rosids</taxon>
        <taxon>fabids</taxon>
        <taxon>Fabales</taxon>
        <taxon>Fabaceae</taxon>
        <taxon>Papilionoideae</taxon>
        <taxon>50 kb inversion clade</taxon>
        <taxon>NPAAA clade</taxon>
        <taxon>indigoferoid/millettioid clade</taxon>
        <taxon>Phaseoleae</taxon>
        <taxon>Glycine</taxon>
        <taxon>Glycine subgen. Soja</taxon>
    </lineage>
</organism>
<dbReference type="PANTHER" id="PTHR45967">
    <property type="entry name" value="G-BOX-BINDING FACTOR 3-RELATED"/>
    <property type="match status" value="1"/>
</dbReference>
<evidence type="ECO:0000256" key="7">
    <source>
        <dbReference type="SAM" id="MobiDB-lite"/>
    </source>
</evidence>
<dbReference type="EMBL" id="QZWG01000020">
    <property type="protein sequence ID" value="RZB41856.1"/>
    <property type="molecule type" value="Genomic_DNA"/>
</dbReference>
<feature type="region of interest" description="Disordered" evidence="7">
    <location>
        <begin position="259"/>
        <end position="281"/>
    </location>
</feature>
<dbReference type="PROSITE" id="PS50217">
    <property type="entry name" value="BZIP"/>
    <property type="match status" value="1"/>
</dbReference>
<dbReference type="CDD" id="cd14702">
    <property type="entry name" value="bZIP_plant_GBF1"/>
    <property type="match status" value="1"/>
</dbReference>